<dbReference type="Proteomes" id="UP001221208">
    <property type="component" value="Unassembled WGS sequence"/>
</dbReference>
<protein>
    <submittedName>
        <fullName evidence="2">Oxidoreductase-like domain-containing protein</fullName>
    </submittedName>
</protein>
<name>A0ABT5K442_9BURK</name>
<evidence type="ECO:0000259" key="1">
    <source>
        <dbReference type="Pfam" id="PF09791"/>
    </source>
</evidence>
<dbReference type="Pfam" id="PF09791">
    <property type="entry name" value="Oxidored-like"/>
    <property type="match status" value="1"/>
</dbReference>
<dbReference type="RefSeq" id="WP_273671691.1">
    <property type="nucleotide sequence ID" value="NZ_JAQQXR010000005.1"/>
</dbReference>
<feature type="domain" description="Oxidoreductase-like" evidence="1">
    <location>
        <begin position="13"/>
        <end position="51"/>
    </location>
</feature>
<reference evidence="2 3" key="1">
    <citation type="submission" date="2022-10" db="EMBL/GenBank/DDBJ databases">
        <title>Janthinobacterium sp. hw3 Genome sequencing.</title>
        <authorList>
            <person name="Park S."/>
        </authorList>
    </citation>
    <scope>NUCLEOTIDE SEQUENCE [LARGE SCALE GENOMIC DNA]</scope>
    <source>
        <strain evidence="3">hw3</strain>
    </source>
</reference>
<evidence type="ECO:0000313" key="2">
    <source>
        <dbReference type="EMBL" id="MDC8758861.1"/>
    </source>
</evidence>
<evidence type="ECO:0000313" key="3">
    <source>
        <dbReference type="Proteomes" id="UP001221208"/>
    </source>
</evidence>
<gene>
    <name evidence="2" type="ORF">OIK44_14860</name>
</gene>
<dbReference type="InterPro" id="IPR019180">
    <property type="entry name" value="Oxidoreductase-like_N"/>
</dbReference>
<comment type="caution">
    <text evidence="2">The sequence shown here is derived from an EMBL/GenBank/DDBJ whole genome shotgun (WGS) entry which is preliminary data.</text>
</comment>
<sequence>MSPSPAPPDPPPQAPPPPGPDACCRGGCAYCVLELYQDELEQYRCALAAWRARQTAAPRRRGAGLPPRD</sequence>
<keyword evidence="3" id="KW-1185">Reference proteome</keyword>
<dbReference type="EMBL" id="JAQQXR010000005">
    <property type="protein sequence ID" value="MDC8758861.1"/>
    <property type="molecule type" value="Genomic_DNA"/>
</dbReference>
<proteinExistence type="predicted"/>
<accession>A0ABT5K442</accession>
<organism evidence="2 3">
    <name type="scientific">Janthinobacterium fluminis</name>
    <dbReference type="NCBI Taxonomy" id="2987524"/>
    <lineage>
        <taxon>Bacteria</taxon>
        <taxon>Pseudomonadati</taxon>
        <taxon>Pseudomonadota</taxon>
        <taxon>Betaproteobacteria</taxon>
        <taxon>Burkholderiales</taxon>
        <taxon>Oxalobacteraceae</taxon>
        <taxon>Janthinobacterium</taxon>
    </lineage>
</organism>